<evidence type="ECO:0000256" key="2">
    <source>
        <dbReference type="ARBA" id="ARBA00011900"/>
    </source>
</evidence>
<accession>A0A4D4J8L4</accession>
<keyword evidence="5" id="KW-0949">S-adenosyl-L-methionine</keyword>
<dbReference type="PANTHER" id="PTHR42933">
    <property type="entry name" value="SLR6095 PROTEIN"/>
    <property type="match status" value="1"/>
</dbReference>
<evidence type="ECO:0000256" key="4">
    <source>
        <dbReference type="ARBA" id="ARBA00022679"/>
    </source>
</evidence>
<comment type="similarity">
    <text evidence="1">Belongs to the N(4)/N(6)-methyltransferase family.</text>
</comment>
<dbReference type="SUPFAM" id="SSF53335">
    <property type="entry name" value="S-adenosyl-L-methionine-dependent methyltransferases"/>
    <property type="match status" value="1"/>
</dbReference>
<evidence type="ECO:0000256" key="5">
    <source>
        <dbReference type="ARBA" id="ARBA00022691"/>
    </source>
</evidence>
<keyword evidence="4" id="KW-0808">Transferase</keyword>
<comment type="catalytic activity">
    <reaction evidence="7">
        <text>a 2'-deoxyadenosine in DNA + S-adenosyl-L-methionine = an N(6)-methyl-2'-deoxyadenosine in DNA + S-adenosyl-L-homocysteine + H(+)</text>
        <dbReference type="Rhea" id="RHEA:15197"/>
        <dbReference type="Rhea" id="RHEA-COMP:12418"/>
        <dbReference type="Rhea" id="RHEA-COMP:12419"/>
        <dbReference type="ChEBI" id="CHEBI:15378"/>
        <dbReference type="ChEBI" id="CHEBI:57856"/>
        <dbReference type="ChEBI" id="CHEBI:59789"/>
        <dbReference type="ChEBI" id="CHEBI:90615"/>
        <dbReference type="ChEBI" id="CHEBI:90616"/>
        <dbReference type="EC" id="2.1.1.72"/>
    </reaction>
</comment>
<dbReference type="Gene3D" id="1.20.1260.30">
    <property type="match status" value="1"/>
</dbReference>
<dbReference type="GO" id="GO:0009007">
    <property type="term" value="F:site-specific DNA-methyltransferase (adenine-specific) activity"/>
    <property type="evidence" value="ECO:0007669"/>
    <property type="project" value="UniProtKB-EC"/>
</dbReference>
<evidence type="ECO:0000259" key="9">
    <source>
        <dbReference type="Pfam" id="PF12161"/>
    </source>
</evidence>
<feature type="domain" description="DNA methylase adenine-specific" evidence="8">
    <location>
        <begin position="155"/>
        <end position="474"/>
    </location>
</feature>
<dbReference type="EC" id="2.1.1.72" evidence="2"/>
<dbReference type="GO" id="GO:0009307">
    <property type="term" value="P:DNA restriction-modification system"/>
    <property type="evidence" value="ECO:0007669"/>
    <property type="project" value="UniProtKB-KW"/>
</dbReference>
<dbReference type="InterPro" id="IPR003356">
    <property type="entry name" value="DNA_methylase_A-5"/>
</dbReference>
<dbReference type="EMBL" id="BJFL01000006">
    <property type="protein sequence ID" value="GDY30213.1"/>
    <property type="molecule type" value="Genomic_DNA"/>
</dbReference>
<reference evidence="11" key="1">
    <citation type="submission" date="2019-04" db="EMBL/GenBank/DDBJ databases">
        <title>Draft genome sequence of Pseudonocardiaceae bacterium SL3-2-4.</title>
        <authorList>
            <person name="Ningsih F."/>
            <person name="Yokota A."/>
            <person name="Sakai Y."/>
            <person name="Nanatani K."/>
            <person name="Yabe S."/>
            <person name="Oetari A."/>
            <person name="Sjamsuridzal W."/>
        </authorList>
    </citation>
    <scope>NUCLEOTIDE SEQUENCE [LARGE SCALE GENOMIC DNA]</scope>
    <source>
        <strain evidence="11">SL3-2-4</strain>
    </source>
</reference>
<evidence type="ECO:0000256" key="1">
    <source>
        <dbReference type="ARBA" id="ARBA00006594"/>
    </source>
</evidence>
<name>A0A4D4J8L4_9PSEU</name>
<evidence type="ECO:0000259" key="8">
    <source>
        <dbReference type="Pfam" id="PF02384"/>
    </source>
</evidence>
<keyword evidence="11" id="KW-1185">Reference proteome</keyword>
<dbReference type="PRINTS" id="PR00507">
    <property type="entry name" value="N12N6MTFRASE"/>
</dbReference>
<dbReference type="Pfam" id="PF02384">
    <property type="entry name" value="N6_Mtase"/>
    <property type="match status" value="1"/>
</dbReference>
<dbReference type="GO" id="GO:0003677">
    <property type="term" value="F:DNA binding"/>
    <property type="evidence" value="ECO:0007669"/>
    <property type="project" value="InterPro"/>
</dbReference>
<dbReference type="Pfam" id="PF12161">
    <property type="entry name" value="HsdM_N"/>
    <property type="match status" value="1"/>
</dbReference>
<dbReference type="Proteomes" id="UP000298860">
    <property type="component" value="Unassembled WGS sequence"/>
</dbReference>
<dbReference type="InterPro" id="IPR038333">
    <property type="entry name" value="T1MK-like_N_sf"/>
</dbReference>
<dbReference type="GO" id="GO:0032259">
    <property type="term" value="P:methylation"/>
    <property type="evidence" value="ECO:0007669"/>
    <property type="project" value="UniProtKB-KW"/>
</dbReference>
<evidence type="ECO:0000313" key="10">
    <source>
        <dbReference type="EMBL" id="GDY30213.1"/>
    </source>
</evidence>
<dbReference type="Gene3D" id="3.40.50.150">
    <property type="entry name" value="Vaccinia Virus protein VP39"/>
    <property type="match status" value="1"/>
</dbReference>
<dbReference type="PROSITE" id="PS00092">
    <property type="entry name" value="N6_MTASE"/>
    <property type="match status" value="1"/>
</dbReference>
<comment type="caution">
    <text evidence="10">The sequence shown here is derived from an EMBL/GenBank/DDBJ whole genome shotgun (WGS) entry which is preliminary data.</text>
</comment>
<feature type="domain" description="N6 adenine-specific DNA methyltransferase N-terminal" evidence="9">
    <location>
        <begin position="19"/>
        <end position="141"/>
    </location>
</feature>
<protein>
    <recommendedName>
        <fullName evidence="2">site-specific DNA-methyltransferase (adenine-specific)</fullName>
        <ecNumber evidence="2">2.1.1.72</ecNumber>
    </recommendedName>
</protein>
<dbReference type="AlphaFoldDB" id="A0A4D4J8L4"/>
<evidence type="ECO:0000256" key="3">
    <source>
        <dbReference type="ARBA" id="ARBA00022603"/>
    </source>
</evidence>
<sequence>MARRKATEQEPAAPRQRLGSVIKRIRDLMRTDPGLNGDLDRLPQLSWMLFLKAFDDKEQEWPVERPDYQPLLQENYRWRTWAGNDRFTGEPLVEFINDDLLPRLRALGDTSTSADLASKIGHVFQGVENRMRSGYQIREVLNEINKVDFTSSKDVHAMAELYESMLQEVRDAAGDSGEFYTPRPLTKFIVQQVDPRPGETVLDPAAGTGGFLVETLEHLGMERAESVRERRDIERSIRGIEKKPLPYLLAMMNLILHGVDVPQVESGNALALLRQSASPATQVDVVVTNPPFGGAESPDVVKAFPKKYQTAETAWLFLTAILDKLKPGGRCGIVLPNGVLFGEGVGTRIKERLLKECNLHTVVRLPDGVFAPYTSIPSNLLFFEKRADGRKAEQIHDIGGWATRDVWFYEIVPPAGSKRYTKTKPMRFEEFAECTAWWGGRGRDGRVENDRAWMVSATQLHEAGFNLDVPNPSSGDDLAHRPPHELVKELIETEHEILAILAELQSSLEATR</sequence>
<dbReference type="InterPro" id="IPR002052">
    <property type="entry name" value="DNA_methylase_N6_adenine_CS"/>
</dbReference>
<proteinExistence type="inferred from homology"/>
<evidence type="ECO:0000256" key="6">
    <source>
        <dbReference type="ARBA" id="ARBA00022747"/>
    </source>
</evidence>
<gene>
    <name evidence="10" type="ORF">GTS_18460</name>
</gene>
<evidence type="ECO:0000256" key="7">
    <source>
        <dbReference type="ARBA" id="ARBA00047942"/>
    </source>
</evidence>
<keyword evidence="3" id="KW-0489">Methyltransferase</keyword>
<organism evidence="10 11">
    <name type="scientific">Gandjariella thermophila</name>
    <dbReference type="NCBI Taxonomy" id="1931992"/>
    <lineage>
        <taxon>Bacteria</taxon>
        <taxon>Bacillati</taxon>
        <taxon>Actinomycetota</taxon>
        <taxon>Actinomycetes</taxon>
        <taxon>Pseudonocardiales</taxon>
        <taxon>Pseudonocardiaceae</taxon>
        <taxon>Gandjariella</taxon>
    </lineage>
</organism>
<dbReference type="CDD" id="cd02440">
    <property type="entry name" value="AdoMet_MTases"/>
    <property type="match status" value="1"/>
</dbReference>
<dbReference type="InterPro" id="IPR029063">
    <property type="entry name" value="SAM-dependent_MTases_sf"/>
</dbReference>
<dbReference type="PANTHER" id="PTHR42933:SF4">
    <property type="entry name" value="TYPE I RESTRICTION ENZYME ECOKI METHYLASE SUBUNIT"/>
    <property type="match status" value="1"/>
</dbReference>
<dbReference type="GO" id="GO:0008170">
    <property type="term" value="F:N-methyltransferase activity"/>
    <property type="evidence" value="ECO:0007669"/>
    <property type="project" value="InterPro"/>
</dbReference>
<dbReference type="InterPro" id="IPR051537">
    <property type="entry name" value="DNA_Adenine_Mtase"/>
</dbReference>
<evidence type="ECO:0000313" key="11">
    <source>
        <dbReference type="Proteomes" id="UP000298860"/>
    </source>
</evidence>
<keyword evidence="6" id="KW-0680">Restriction system</keyword>
<dbReference type="InterPro" id="IPR022749">
    <property type="entry name" value="D12N6_MeTrfase_N"/>
</dbReference>